<reference evidence="13 14" key="1">
    <citation type="submission" date="2018-08" db="EMBL/GenBank/DDBJ databases">
        <title>A genome reference for cultivated species of the human gut microbiota.</title>
        <authorList>
            <person name="Zou Y."/>
            <person name="Xue W."/>
            <person name="Luo G."/>
        </authorList>
    </citation>
    <scope>NUCLEOTIDE SEQUENCE [LARGE SCALE GENOMIC DNA]</scope>
    <source>
        <strain evidence="13 14">AF22-21</strain>
    </source>
</reference>
<dbReference type="PROSITE" id="PS01125">
    <property type="entry name" value="ROK"/>
    <property type="match status" value="1"/>
</dbReference>
<dbReference type="InterPro" id="IPR043129">
    <property type="entry name" value="ATPase_NBD"/>
</dbReference>
<accession>A0A3R5YUE7</accession>
<dbReference type="AlphaFoldDB" id="A0A3R5YUE7"/>
<evidence type="ECO:0000256" key="8">
    <source>
        <dbReference type="ARBA" id="ARBA00022840"/>
    </source>
</evidence>
<comment type="similarity">
    <text evidence="2">Belongs to the ROK (NagC/XylR) family.</text>
</comment>
<evidence type="ECO:0000256" key="9">
    <source>
        <dbReference type="ARBA" id="ARBA00022842"/>
    </source>
</evidence>
<evidence type="ECO:0000256" key="11">
    <source>
        <dbReference type="ARBA" id="ARBA00038887"/>
    </source>
</evidence>
<evidence type="ECO:0000256" key="2">
    <source>
        <dbReference type="ARBA" id="ARBA00006479"/>
    </source>
</evidence>
<evidence type="ECO:0000256" key="5">
    <source>
        <dbReference type="ARBA" id="ARBA00022741"/>
    </source>
</evidence>
<evidence type="ECO:0000256" key="1">
    <source>
        <dbReference type="ARBA" id="ARBA00001946"/>
    </source>
</evidence>
<keyword evidence="6" id="KW-0418">Kinase</keyword>
<protein>
    <recommendedName>
        <fullName evidence="11">fructokinase</fullName>
        <ecNumber evidence="11">2.7.1.4</ecNumber>
    </recommendedName>
</protein>
<dbReference type="Gene3D" id="3.30.420.40">
    <property type="match status" value="2"/>
</dbReference>
<keyword evidence="7" id="KW-0862">Zinc</keyword>
<keyword evidence="3" id="KW-0808">Transferase</keyword>
<comment type="caution">
    <text evidence="13">The sequence shown here is derived from an EMBL/GenBank/DDBJ whole genome shotgun (WGS) entry which is preliminary data.</text>
</comment>
<comment type="cofactor">
    <cofactor evidence="1">
        <name>Mg(2+)</name>
        <dbReference type="ChEBI" id="CHEBI:18420"/>
    </cofactor>
</comment>
<dbReference type="InterPro" id="IPR000600">
    <property type="entry name" value="ROK"/>
</dbReference>
<dbReference type="GO" id="GO:0005524">
    <property type="term" value="F:ATP binding"/>
    <property type="evidence" value="ECO:0007669"/>
    <property type="project" value="UniProtKB-KW"/>
</dbReference>
<proteinExistence type="inferred from homology"/>
<organism evidence="13 14">
    <name type="scientific">Coprococcus eutactus</name>
    <dbReference type="NCBI Taxonomy" id="33043"/>
    <lineage>
        <taxon>Bacteria</taxon>
        <taxon>Bacillati</taxon>
        <taxon>Bacillota</taxon>
        <taxon>Clostridia</taxon>
        <taxon>Lachnospirales</taxon>
        <taxon>Lachnospiraceae</taxon>
        <taxon>Coprococcus</taxon>
    </lineage>
</organism>
<dbReference type="InterPro" id="IPR049874">
    <property type="entry name" value="ROK_cs"/>
</dbReference>
<dbReference type="SUPFAM" id="SSF53067">
    <property type="entry name" value="Actin-like ATPase domain"/>
    <property type="match status" value="1"/>
</dbReference>
<evidence type="ECO:0000256" key="10">
    <source>
        <dbReference type="ARBA" id="ARBA00023277"/>
    </source>
</evidence>
<dbReference type="GO" id="GO:0008865">
    <property type="term" value="F:fructokinase activity"/>
    <property type="evidence" value="ECO:0007669"/>
    <property type="project" value="UniProtKB-EC"/>
</dbReference>
<evidence type="ECO:0000256" key="3">
    <source>
        <dbReference type="ARBA" id="ARBA00022679"/>
    </source>
</evidence>
<dbReference type="OrthoDB" id="9783435at2"/>
<name>A0A3R5YUE7_9FIRM</name>
<keyword evidence="8" id="KW-0067">ATP-binding</keyword>
<dbReference type="CDD" id="cd24067">
    <property type="entry name" value="ASKHA_NBD_ROK_BsFRK-like"/>
    <property type="match status" value="1"/>
</dbReference>
<dbReference type="PANTHER" id="PTHR42742">
    <property type="entry name" value="TRANSCRIPTIONAL REPRESSOR MPRA"/>
    <property type="match status" value="1"/>
</dbReference>
<gene>
    <name evidence="13" type="ORF">DWX94_05780</name>
</gene>
<evidence type="ECO:0000256" key="4">
    <source>
        <dbReference type="ARBA" id="ARBA00022723"/>
    </source>
</evidence>
<evidence type="ECO:0000313" key="13">
    <source>
        <dbReference type="EMBL" id="RGS43112.1"/>
    </source>
</evidence>
<dbReference type="Proteomes" id="UP000283295">
    <property type="component" value="Unassembled WGS sequence"/>
</dbReference>
<dbReference type="GO" id="GO:0046872">
    <property type="term" value="F:metal ion binding"/>
    <property type="evidence" value="ECO:0007669"/>
    <property type="project" value="UniProtKB-KW"/>
</dbReference>
<dbReference type="InterPro" id="IPR051804">
    <property type="entry name" value="Carb_Metab_Reg_Kinase/Isom"/>
</dbReference>
<comment type="catalytic activity">
    <reaction evidence="12">
        <text>D-fructose + ATP = D-fructose 6-phosphate + ADP + H(+)</text>
        <dbReference type="Rhea" id="RHEA:16125"/>
        <dbReference type="ChEBI" id="CHEBI:15378"/>
        <dbReference type="ChEBI" id="CHEBI:30616"/>
        <dbReference type="ChEBI" id="CHEBI:37721"/>
        <dbReference type="ChEBI" id="CHEBI:61527"/>
        <dbReference type="ChEBI" id="CHEBI:456216"/>
        <dbReference type="EC" id="2.7.1.4"/>
    </reaction>
</comment>
<dbReference type="FunFam" id="3.30.420.40:FF:000136">
    <property type="entry name" value="Putative fructokinase"/>
    <property type="match status" value="1"/>
</dbReference>
<evidence type="ECO:0000256" key="6">
    <source>
        <dbReference type="ARBA" id="ARBA00022777"/>
    </source>
</evidence>
<keyword evidence="4" id="KW-0479">Metal-binding</keyword>
<keyword evidence="5" id="KW-0547">Nucleotide-binding</keyword>
<dbReference type="FunFam" id="3.30.420.40:FF:000153">
    <property type="entry name" value="Putative fructokinase"/>
    <property type="match status" value="1"/>
</dbReference>
<dbReference type="EMBL" id="QRVK01000010">
    <property type="protein sequence ID" value="RGS43112.1"/>
    <property type="molecule type" value="Genomic_DNA"/>
</dbReference>
<keyword evidence="10" id="KW-0119">Carbohydrate metabolism</keyword>
<dbReference type="EC" id="2.7.1.4" evidence="11"/>
<dbReference type="PANTHER" id="PTHR42742:SF3">
    <property type="entry name" value="FRUCTOKINASE"/>
    <property type="match status" value="1"/>
</dbReference>
<keyword evidence="9" id="KW-0460">Magnesium</keyword>
<sequence length="284" mass="30888">MNYGALEAGGTKMVCAIGDENKNIIDRISIPTDTPDQSVPVMIDYFKNHNISALGIGTFGPANVNQNSPSYGTILKSPKKAWEGFNFYKTFSEALKCLVVVDTDVNAAAWGEFLFGALKGLHSGMYLTIGTGIGGGVVVDGHLIHGMMHPETGHILIPRRAGDDTPCTCRFHQNCAEGLAAGPMLERRTGMKGKDIPADSPVWDLEAYYIAEALVNYTMCYSVERIVLGGGVMSNEFLFPMIRKYYTELLSGYIDMPQVKDPDTYIVPAKLEGNQGIIGAMNLF</sequence>
<dbReference type="Pfam" id="PF00480">
    <property type="entry name" value="ROK"/>
    <property type="match status" value="1"/>
</dbReference>
<evidence type="ECO:0000256" key="12">
    <source>
        <dbReference type="ARBA" id="ARBA00048451"/>
    </source>
</evidence>
<evidence type="ECO:0000256" key="7">
    <source>
        <dbReference type="ARBA" id="ARBA00022833"/>
    </source>
</evidence>
<evidence type="ECO:0000313" key="14">
    <source>
        <dbReference type="Proteomes" id="UP000283295"/>
    </source>
</evidence>